<organism evidence="2 3">
    <name type="scientific">Telmatocola sphagniphila</name>
    <dbReference type="NCBI Taxonomy" id="1123043"/>
    <lineage>
        <taxon>Bacteria</taxon>
        <taxon>Pseudomonadati</taxon>
        <taxon>Planctomycetota</taxon>
        <taxon>Planctomycetia</taxon>
        <taxon>Gemmatales</taxon>
        <taxon>Gemmataceae</taxon>
    </lineage>
</organism>
<evidence type="ECO:0000313" key="2">
    <source>
        <dbReference type="EMBL" id="QVL33439.1"/>
    </source>
</evidence>
<evidence type="ECO:0000256" key="1">
    <source>
        <dbReference type="SAM" id="Coils"/>
    </source>
</evidence>
<keyword evidence="1" id="KW-0175">Coiled coil</keyword>
<gene>
    <name evidence="2" type="ORF">KIH39_05870</name>
</gene>
<reference evidence="2" key="1">
    <citation type="submission" date="2021-05" db="EMBL/GenBank/DDBJ databases">
        <title>Complete genome sequence of the cellulolytic planctomycete Telmatocola sphagniphila SP2T and characterization of the first cellulase from planctomycetes.</title>
        <authorList>
            <person name="Rakitin A.L."/>
            <person name="Beletsky A.V."/>
            <person name="Naumoff D.G."/>
            <person name="Kulichevskaya I.S."/>
            <person name="Mardanov A.V."/>
            <person name="Ravin N.V."/>
            <person name="Dedysh S.N."/>
        </authorList>
    </citation>
    <scope>NUCLEOTIDE SEQUENCE</scope>
    <source>
        <strain evidence="2">SP2T</strain>
    </source>
</reference>
<dbReference type="AlphaFoldDB" id="A0A8E6EU98"/>
<evidence type="ECO:0000313" key="3">
    <source>
        <dbReference type="Proteomes" id="UP000676194"/>
    </source>
</evidence>
<sequence>MPVRLLLTSLFLLLSFGCGGRAQLRQEGVEAELRTKERENRELKESLEAYQNQTKALENEFLARQAAQSKNSAEDRSIGIAIKDLILGTGTAGLDEDGLPGDEGFQVVVVPRDEDGSPLKVPGVLKVFASQFTSTGTKESLGGWQVDGATLRKTWKTGLFSTGYYVPVYWQTLPKTSRIRIQVQLLTLDGRTFEAEKDISIKLPSP</sequence>
<keyword evidence="3" id="KW-1185">Reference proteome</keyword>
<proteinExistence type="predicted"/>
<dbReference type="EMBL" id="CP074694">
    <property type="protein sequence ID" value="QVL33439.1"/>
    <property type="molecule type" value="Genomic_DNA"/>
</dbReference>
<dbReference type="PROSITE" id="PS51257">
    <property type="entry name" value="PROKAR_LIPOPROTEIN"/>
    <property type="match status" value="1"/>
</dbReference>
<accession>A0A8E6EU98</accession>
<name>A0A8E6EU98_9BACT</name>
<protein>
    <recommendedName>
        <fullName evidence="4">Lipoprotein</fullName>
    </recommendedName>
</protein>
<feature type="coiled-coil region" evidence="1">
    <location>
        <begin position="26"/>
        <end position="60"/>
    </location>
</feature>
<dbReference type="KEGG" id="tsph:KIH39_05870"/>
<dbReference type="RefSeq" id="WP_213498328.1">
    <property type="nucleotide sequence ID" value="NZ_CP074694.1"/>
</dbReference>
<dbReference type="Proteomes" id="UP000676194">
    <property type="component" value="Chromosome"/>
</dbReference>
<evidence type="ECO:0008006" key="4">
    <source>
        <dbReference type="Google" id="ProtNLM"/>
    </source>
</evidence>